<dbReference type="KEGG" id="daer:H9K75_13685"/>
<evidence type="ECO:0000259" key="3">
    <source>
        <dbReference type="Pfam" id="PF01636"/>
    </source>
</evidence>
<dbReference type="GO" id="GO:0016740">
    <property type="term" value="F:transferase activity"/>
    <property type="evidence" value="ECO:0007669"/>
    <property type="project" value="UniProtKB-KW"/>
</dbReference>
<dbReference type="InterPro" id="IPR011009">
    <property type="entry name" value="Kinase-like_dom_sf"/>
</dbReference>
<dbReference type="AlphaFoldDB" id="A0A7H0GGG6"/>
<sequence>MSQPNHPTPAGTEALSKAVSWSDPARGKLFNQWLAALAPAHGLLTDSVSIASADASFRRYLRVQSASGATYIIMDAPPDKEDCHPFVHVQKLLHQARVLSPEVLAWDEPHGFMLITDFGDQTLIGLLNPEQPAAAHPWYLNAVDTLIDWQNASRPGQLPEYNDALLRRELHLFPDWYLGRYRQATLSDKQQATLARTFDAIIANNLAAPSVFVHRDYMTRNLMVAEDRSLAVLDFQDAVYGPVTYDIASLLRDAFISWDEDFVIDITVRYWEKARRAGILGAGSATGWGADFGDFYRAVDWMALQRHLKVAGIFARLTLRDGKPKYLADTPRFIAYIRQTAGRYRELTPLLRLVDEIEGSEPAYGFAYGRM</sequence>
<keyword evidence="4" id="KW-0808">Transferase</keyword>
<dbReference type="Proteomes" id="UP000516028">
    <property type="component" value="Chromosome"/>
</dbReference>
<dbReference type="InterPro" id="IPR002575">
    <property type="entry name" value="Aminoglycoside_PTrfase"/>
</dbReference>
<protein>
    <submittedName>
        <fullName evidence="4">Phosphotransferase</fullName>
    </submittedName>
</protein>
<dbReference type="EMBL" id="CP060783">
    <property type="protein sequence ID" value="QNP47382.1"/>
    <property type="molecule type" value="Genomic_DNA"/>
</dbReference>
<dbReference type="Gene3D" id="3.90.1200.10">
    <property type="match status" value="1"/>
</dbReference>
<name>A0A7H0GGG6_9BURK</name>
<organism evidence="4 5">
    <name type="scientific">Diaphorobacter aerolatus</name>
    <dbReference type="NCBI Taxonomy" id="1288495"/>
    <lineage>
        <taxon>Bacteria</taxon>
        <taxon>Pseudomonadati</taxon>
        <taxon>Pseudomonadota</taxon>
        <taxon>Betaproteobacteria</taxon>
        <taxon>Burkholderiales</taxon>
        <taxon>Comamonadaceae</taxon>
        <taxon>Diaphorobacter</taxon>
    </lineage>
</organism>
<gene>
    <name evidence="4" type="ORF">H9K75_13685</name>
</gene>
<evidence type="ECO:0000256" key="1">
    <source>
        <dbReference type="ARBA" id="ARBA00022741"/>
    </source>
</evidence>
<proteinExistence type="predicted"/>
<accession>A0A7H0GGG6</accession>
<evidence type="ECO:0000256" key="2">
    <source>
        <dbReference type="ARBA" id="ARBA00022840"/>
    </source>
</evidence>
<keyword evidence="5" id="KW-1185">Reference proteome</keyword>
<dbReference type="PANTHER" id="PTHR33540">
    <property type="entry name" value="TRNA THREONYLCARBAMOYLADENOSINE BIOSYNTHESIS PROTEIN TSAE"/>
    <property type="match status" value="1"/>
</dbReference>
<dbReference type="RefSeq" id="WP_187723095.1">
    <property type="nucleotide sequence ID" value="NZ_CP060783.1"/>
</dbReference>
<evidence type="ECO:0000313" key="4">
    <source>
        <dbReference type="EMBL" id="QNP47382.1"/>
    </source>
</evidence>
<keyword evidence="2" id="KW-0067">ATP-binding</keyword>
<dbReference type="PANTHER" id="PTHR33540:SF1">
    <property type="entry name" value="N-ACETYLMURAMATE_N-ACETYLGLUCOSAMINE KINASE"/>
    <property type="match status" value="1"/>
</dbReference>
<evidence type="ECO:0000313" key="5">
    <source>
        <dbReference type="Proteomes" id="UP000516028"/>
    </source>
</evidence>
<dbReference type="SUPFAM" id="SSF56112">
    <property type="entry name" value="Protein kinase-like (PK-like)"/>
    <property type="match status" value="1"/>
</dbReference>
<dbReference type="Gene3D" id="3.30.200.20">
    <property type="entry name" value="Phosphorylase Kinase, domain 1"/>
    <property type="match status" value="1"/>
</dbReference>
<dbReference type="GO" id="GO:0005524">
    <property type="term" value="F:ATP binding"/>
    <property type="evidence" value="ECO:0007669"/>
    <property type="project" value="UniProtKB-KW"/>
</dbReference>
<reference evidence="4 5" key="1">
    <citation type="submission" date="2020-08" db="EMBL/GenBank/DDBJ databases">
        <title>Genome sequence of Diaphorobacter aerolatus KACC 16536T.</title>
        <authorList>
            <person name="Hyun D.-W."/>
            <person name="Bae J.-W."/>
        </authorList>
    </citation>
    <scope>NUCLEOTIDE SEQUENCE [LARGE SCALE GENOMIC DNA]</scope>
    <source>
        <strain evidence="4 5">KACC 16536</strain>
    </source>
</reference>
<dbReference type="Pfam" id="PF01636">
    <property type="entry name" value="APH"/>
    <property type="match status" value="1"/>
</dbReference>
<keyword evidence="1" id="KW-0547">Nucleotide-binding</keyword>
<feature type="domain" description="Aminoglycoside phosphotransferase" evidence="3">
    <location>
        <begin position="50"/>
        <end position="273"/>
    </location>
</feature>